<keyword evidence="3" id="KW-1185">Reference proteome</keyword>
<protein>
    <submittedName>
        <fullName evidence="2">Uncharacterized protein</fullName>
    </submittedName>
</protein>
<keyword evidence="1" id="KW-0472">Membrane</keyword>
<name>A0AAJ0MSB7_9PEZI</name>
<proteinExistence type="predicted"/>
<dbReference type="RefSeq" id="XP_062693570.1">
    <property type="nucleotide sequence ID" value="XM_062831715.1"/>
</dbReference>
<dbReference type="AlphaFoldDB" id="A0AAJ0MSB7"/>
<dbReference type="GeneID" id="87869337"/>
<sequence>MPKVPYSADPLATAASCRWHDPRAARALVATVDPVLVPCPPCLFFLFTPRLPPHPRKKMSTGITAAAAFWTVLWVKCLLAVVWLVVFASHMFFVWPGWPLLPCPLGSLYSSLAGNRRLPREYIPHGPEELGEALARHQQEQR</sequence>
<dbReference type="Proteomes" id="UP001285908">
    <property type="component" value="Unassembled WGS sequence"/>
</dbReference>
<comment type="caution">
    <text evidence="2">The sequence shown here is derived from an EMBL/GenBank/DDBJ whole genome shotgun (WGS) entry which is preliminary data.</text>
</comment>
<feature type="transmembrane region" description="Helical" evidence="1">
    <location>
        <begin position="63"/>
        <end position="86"/>
    </location>
</feature>
<organism evidence="2 3">
    <name type="scientific">Neurospora hispaniola</name>
    <dbReference type="NCBI Taxonomy" id="588809"/>
    <lineage>
        <taxon>Eukaryota</taxon>
        <taxon>Fungi</taxon>
        <taxon>Dikarya</taxon>
        <taxon>Ascomycota</taxon>
        <taxon>Pezizomycotina</taxon>
        <taxon>Sordariomycetes</taxon>
        <taxon>Sordariomycetidae</taxon>
        <taxon>Sordariales</taxon>
        <taxon>Sordariaceae</taxon>
        <taxon>Neurospora</taxon>
    </lineage>
</organism>
<evidence type="ECO:0000256" key="1">
    <source>
        <dbReference type="SAM" id="Phobius"/>
    </source>
</evidence>
<accession>A0AAJ0MSB7</accession>
<reference evidence="2 3" key="1">
    <citation type="journal article" date="2023" name="Mol. Phylogenet. Evol.">
        <title>Genome-scale phylogeny and comparative genomics of the fungal order Sordariales.</title>
        <authorList>
            <person name="Hensen N."/>
            <person name="Bonometti L."/>
            <person name="Westerberg I."/>
            <person name="Brannstrom I.O."/>
            <person name="Guillou S."/>
            <person name="Cros-Aarteil S."/>
            <person name="Calhoun S."/>
            <person name="Haridas S."/>
            <person name="Kuo A."/>
            <person name="Mondo S."/>
            <person name="Pangilinan J."/>
            <person name="Riley R."/>
            <person name="LaButti K."/>
            <person name="Andreopoulos B."/>
            <person name="Lipzen A."/>
            <person name="Chen C."/>
            <person name="Yan M."/>
            <person name="Daum C."/>
            <person name="Ng V."/>
            <person name="Clum A."/>
            <person name="Steindorff A."/>
            <person name="Ohm R.A."/>
            <person name="Martin F."/>
            <person name="Silar P."/>
            <person name="Natvig D.O."/>
            <person name="Lalanne C."/>
            <person name="Gautier V."/>
            <person name="Ament-Velasquez S.L."/>
            <person name="Kruys A."/>
            <person name="Hutchinson M.I."/>
            <person name="Powell A.J."/>
            <person name="Barry K."/>
            <person name="Miller A.N."/>
            <person name="Grigoriev I.V."/>
            <person name="Debuchy R."/>
            <person name="Gladieux P."/>
            <person name="Hiltunen Thoren M."/>
            <person name="Johannesson H."/>
        </authorList>
    </citation>
    <scope>NUCLEOTIDE SEQUENCE [LARGE SCALE GENOMIC DNA]</scope>
    <source>
        <strain evidence="2 3">FGSC 10403</strain>
    </source>
</reference>
<keyword evidence="1" id="KW-1133">Transmembrane helix</keyword>
<evidence type="ECO:0000313" key="3">
    <source>
        <dbReference type="Proteomes" id="UP001285908"/>
    </source>
</evidence>
<dbReference type="EMBL" id="JAULSX010000003">
    <property type="protein sequence ID" value="KAK3494141.1"/>
    <property type="molecule type" value="Genomic_DNA"/>
</dbReference>
<keyword evidence="1" id="KW-0812">Transmembrane</keyword>
<feature type="transmembrane region" description="Helical" evidence="1">
    <location>
        <begin position="92"/>
        <end position="112"/>
    </location>
</feature>
<evidence type="ECO:0000313" key="2">
    <source>
        <dbReference type="EMBL" id="KAK3494141.1"/>
    </source>
</evidence>
<gene>
    <name evidence="2" type="ORF">B0T23DRAFT_102446</name>
</gene>